<name>A0A1W1VGR6_9DEIO</name>
<dbReference type="Proteomes" id="UP000192582">
    <property type="component" value="Unassembled WGS sequence"/>
</dbReference>
<dbReference type="PANTHER" id="PTHR38567:SF1">
    <property type="entry name" value="DUF4291 DOMAIN-CONTAINING PROTEIN"/>
    <property type="match status" value="1"/>
</dbReference>
<gene>
    <name evidence="1" type="ORF">SAMN00790413_01641</name>
</gene>
<dbReference type="Pfam" id="PF14124">
    <property type="entry name" value="DUF4291"/>
    <property type="match status" value="1"/>
</dbReference>
<dbReference type="AlphaFoldDB" id="A0A1W1VGR6"/>
<accession>A0A1W1VGR6</accession>
<organism evidence="1 2">
    <name type="scientific">Deinococcus hopiensis KR-140</name>
    <dbReference type="NCBI Taxonomy" id="695939"/>
    <lineage>
        <taxon>Bacteria</taxon>
        <taxon>Thermotogati</taxon>
        <taxon>Deinococcota</taxon>
        <taxon>Deinococci</taxon>
        <taxon>Deinococcales</taxon>
        <taxon>Deinococcaceae</taxon>
        <taxon>Deinococcus</taxon>
    </lineage>
</organism>
<reference evidence="1 2" key="1">
    <citation type="submission" date="2017-04" db="EMBL/GenBank/DDBJ databases">
        <authorList>
            <person name="Afonso C.L."/>
            <person name="Miller P.J."/>
            <person name="Scott M.A."/>
            <person name="Spackman E."/>
            <person name="Goraichik I."/>
            <person name="Dimitrov K.M."/>
            <person name="Suarez D.L."/>
            <person name="Swayne D.E."/>
        </authorList>
    </citation>
    <scope>NUCLEOTIDE SEQUENCE [LARGE SCALE GENOMIC DNA]</scope>
    <source>
        <strain evidence="1 2">KR-140</strain>
    </source>
</reference>
<dbReference type="STRING" id="695939.SAMN00790413_01641"/>
<dbReference type="InterPro" id="IPR025633">
    <property type="entry name" value="DUF4291"/>
</dbReference>
<dbReference type="PANTHER" id="PTHR38567">
    <property type="entry name" value="DUF4291 DOMAIN-CONTAINING PROTEIN"/>
    <property type="match status" value="1"/>
</dbReference>
<proteinExistence type="predicted"/>
<dbReference type="EMBL" id="FWWU01000009">
    <property type="protein sequence ID" value="SMB92577.1"/>
    <property type="molecule type" value="Genomic_DNA"/>
</dbReference>
<sequence length="174" mass="18673">MGASAVSTASPAYVGSAQLRVDDVPLGLGTKENQEATLALRLKREGFEAMLAEAVAPSFGASGCATQEDWAEAVKRSDVRLQWDPDPALQRPPAVQLSLRGEALRRLNGAWLLDVEDISGFGRERRTRFLNVDWRPLGSVSDSSRSVGLNCTAMAAYTARICQACPPGTRARVA</sequence>
<evidence type="ECO:0000313" key="2">
    <source>
        <dbReference type="Proteomes" id="UP000192582"/>
    </source>
</evidence>
<protein>
    <submittedName>
        <fullName evidence="1">Uncharacterized protein</fullName>
    </submittedName>
</protein>
<evidence type="ECO:0000313" key="1">
    <source>
        <dbReference type="EMBL" id="SMB92577.1"/>
    </source>
</evidence>
<keyword evidence="2" id="KW-1185">Reference proteome</keyword>